<dbReference type="EMBL" id="JAIWYP010000001">
    <property type="protein sequence ID" value="KAH3885041.1"/>
    <property type="molecule type" value="Genomic_DNA"/>
</dbReference>
<dbReference type="PANTHER" id="PTHR42814">
    <property type="entry name" value="AMP-BINDING DOMAIN-CONTAINING PROTEIN"/>
    <property type="match status" value="1"/>
</dbReference>
<dbReference type="Pfam" id="PF00501">
    <property type="entry name" value="AMP-binding"/>
    <property type="match status" value="1"/>
</dbReference>
<dbReference type="InterPro" id="IPR042099">
    <property type="entry name" value="ANL_N_sf"/>
</dbReference>
<dbReference type="InterPro" id="IPR045851">
    <property type="entry name" value="AMP-bd_C_sf"/>
</dbReference>
<feature type="domain" description="AMP-dependent synthetase/ligase" evidence="1">
    <location>
        <begin position="28"/>
        <end position="406"/>
    </location>
</feature>
<evidence type="ECO:0000259" key="1">
    <source>
        <dbReference type="Pfam" id="PF00501"/>
    </source>
</evidence>
<gene>
    <name evidence="3" type="ORF">DPMN_009028</name>
</gene>
<name>A0A9D4MZT8_DREPO</name>
<reference evidence="3" key="2">
    <citation type="submission" date="2020-11" db="EMBL/GenBank/DDBJ databases">
        <authorList>
            <person name="McCartney M.A."/>
            <person name="Auch B."/>
            <person name="Kono T."/>
            <person name="Mallez S."/>
            <person name="Becker A."/>
            <person name="Gohl D.M."/>
            <person name="Silverstein K.A.T."/>
            <person name="Koren S."/>
            <person name="Bechman K.B."/>
            <person name="Herman A."/>
            <person name="Abrahante J.E."/>
            <person name="Garbe J."/>
        </authorList>
    </citation>
    <scope>NUCLEOTIDE SEQUENCE</scope>
    <source>
        <strain evidence="3">Duluth1</strain>
        <tissue evidence="3">Whole animal</tissue>
    </source>
</reference>
<evidence type="ECO:0000313" key="3">
    <source>
        <dbReference type="EMBL" id="KAH3885041.1"/>
    </source>
</evidence>
<dbReference type="InterPro" id="IPR025110">
    <property type="entry name" value="AMP-bd_C"/>
</dbReference>
<proteinExistence type="predicted"/>
<protein>
    <submittedName>
        <fullName evidence="3">Uncharacterized protein</fullName>
    </submittedName>
</protein>
<dbReference type="Gene3D" id="3.40.50.12780">
    <property type="entry name" value="N-terminal domain of ligase-like"/>
    <property type="match status" value="1"/>
</dbReference>
<dbReference type="Gene3D" id="3.30.300.30">
    <property type="match status" value="1"/>
</dbReference>
<dbReference type="AlphaFoldDB" id="A0A9D4MZT8"/>
<dbReference type="SUPFAM" id="SSF56801">
    <property type="entry name" value="Acetyl-CoA synthetase-like"/>
    <property type="match status" value="1"/>
</dbReference>
<keyword evidence="4" id="KW-1185">Reference proteome</keyword>
<accession>A0A9D4MZT8</accession>
<sequence>MLSKLSYVSRPMDRPYLYTTFAERLHQLAEAQPTKEAFVFYDFHGSRSSLTRKQLLEQSVAVGKRFVQLGVKKGTPVAMSMYNSFDMLLLQTGLMLAGGVPVYLSTTLKDGSDLIDMLNAMEVEILIMDVLSKDAVAIIEKLFDNSCPTVSLKHILYSGNIIEDHAGKITKMYIKEFLVSPAPEDVVFPDLQPEDTLAHFCSSGSTGKPKAITYTHFGMLNWTALTNAAFGIKDQSVWFCDRTFSWVVGYPRTYFIEGTTRVFFDMRMTVSGKEVKRVFDIIEAERCDVIYLPGYLLRDVCSRSDLSDKLRFVKSFVLSGERISRSAVTELQKIAPTASLHSYYGTTETGGTASYTMTDPSQWEDGIIGSPFRGVEMKLVDDNGCVVPKGESGELLVRCAWRFRGYKTKEFGVDDLNWFHTGDVAFLRDDHQLVINGRKKELISIGTSKFLPWQIEEVLRKCPGVANAFAFGVPDPRLKQVVCACVVSKSGVQLTTDDLVKYCDDTFLDEDPALVVCGKPTYHVIL</sequence>
<evidence type="ECO:0000313" key="4">
    <source>
        <dbReference type="Proteomes" id="UP000828390"/>
    </source>
</evidence>
<dbReference type="InterPro" id="IPR000873">
    <property type="entry name" value="AMP-dep_synth/lig_dom"/>
</dbReference>
<reference evidence="3" key="1">
    <citation type="journal article" date="2019" name="bioRxiv">
        <title>The Genome of the Zebra Mussel, Dreissena polymorpha: A Resource for Invasive Species Research.</title>
        <authorList>
            <person name="McCartney M.A."/>
            <person name="Auch B."/>
            <person name="Kono T."/>
            <person name="Mallez S."/>
            <person name="Zhang Y."/>
            <person name="Obille A."/>
            <person name="Becker A."/>
            <person name="Abrahante J.E."/>
            <person name="Garbe J."/>
            <person name="Badalamenti J.P."/>
            <person name="Herman A."/>
            <person name="Mangelson H."/>
            <person name="Liachko I."/>
            <person name="Sullivan S."/>
            <person name="Sone E.D."/>
            <person name="Koren S."/>
            <person name="Silverstein K.A.T."/>
            <person name="Beckman K.B."/>
            <person name="Gohl D.M."/>
        </authorList>
    </citation>
    <scope>NUCLEOTIDE SEQUENCE</scope>
    <source>
        <strain evidence="3">Duluth1</strain>
        <tissue evidence="3">Whole animal</tissue>
    </source>
</reference>
<feature type="domain" description="AMP-binding enzyme C-terminal" evidence="2">
    <location>
        <begin position="454"/>
        <end position="505"/>
    </location>
</feature>
<organism evidence="3 4">
    <name type="scientific">Dreissena polymorpha</name>
    <name type="common">Zebra mussel</name>
    <name type="synonym">Mytilus polymorpha</name>
    <dbReference type="NCBI Taxonomy" id="45954"/>
    <lineage>
        <taxon>Eukaryota</taxon>
        <taxon>Metazoa</taxon>
        <taxon>Spiralia</taxon>
        <taxon>Lophotrochozoa</taxon>
        <taxon>Mollusca</taxon>
        <taxon>Bivalvia</taxon>
        <taxon>Autobranchia</taxon>
        <taxon>Heteroconchia</taxon>
        <taxon>Euheterodonta</taxon>
        <taxon>Imparidentia</taxon>
        <taxon>Neoheterodontei</taxon>
        <taxon>Myida</taxon>
        <taxon>Dreissenoidea</taxon>
        <taxon>Dreissenidae</taxon>
        <taxon>Dreissena</taxon>
    </lineage>
</organism>
<dbReference type="Pfam" id="PF13193">
    <property type="entry name" value="AMP-binding_C"/>
    <property type="match status" value="1"/>
</dbReference>
<evidence type="ECO:0000259" key="2">
    <source>
        <dbReference type="Pfam" id="PF13193"/>
    </source>
</evidence>
<dbReference type="PANTHER" id="PTHR42814:SF3">
    <property type="entry name" value="BETA-N-ACETYLHEXOSAMINIDASE"/>
    <property type="match status" value="1"/>
</dbReference>
<dbReference type="Proteomes" id="UP000828390">
    <property type="component" value="Unassembled WGS sequence"/>
</dbReference>
<dbReference type="OrthoDB" id="10253869at2759"/>
<comment type="caution">
    <text evidence="3">The sequence shown here is derived from an EMBL/GenBank/DDBJ whole genome shotgun (WGS) entry which is preliminary data.</text>
</comment>